<feature type="domain" description="Pyruvate:ferredoxin oxidoreductase core" evidence="3">
    <location>
        <begin position="249"/>
        <end position="343"/>
    </location>
</feature>
<dbReference type="InterPro" id="IPR029061">
    <property type="entry name" value="THDP-binding"/>
</dbReference>
<dbReference type="STRING" id="1817892.AUK40_05370"/>
<name>A0A1J5IFZ5_9BACT</name>
<dbReference type="InterPro" id="IPR033412">
    <property type="entry name" value="PFOR_II"/>
</dbReference>
<evidence type="ECO:0000313" key="5">
    <source>
        <dbReference type="Proteomes" id="UP000183245"/>
    </source>
</evidence>
<dbReference type="Pfam" id="PF17147">
    <property type="entry name" value="PFOR_II"/>
    <property type="match status" value="1"/>
</dbReference>
<dbReference type="CDD" id="cd07034">
    <property type="entry name" value="TPP_PYR_PFOR_IOR-alpha_like"/>
    <property type="match status" value="1"/>
</dbReference>
<dbReference type="PANTHER" id="PTHR43088">
    <property type="entry name" value="SUBUNIT OF PYRUVATE:FLAVODOXIN OXIDOREDUCTASE-RELATED"/>
    <property type="match status" value="1"/>
</dbReference>
<reference evidence="4 5" key="1">
    <citation type="journal article" date="2016" name="Environ. Microbiol.">
        <title>Genomic resolution of a cold subsurface aquifer community provides metabolic insights for novel microbes adapted to high CO concentrations.</title>
        <authorList>
            <person name="Probst A.J."/>
            <person name="Castelle C.J."/>
            <person name="Singh A."/>
            <person name="Brown C.T."/>
            <person name="Anantharaman K."/>
            <person name="Sharon I."/>
            <person name="Hug L.A."/>
            <person name="Burstein D."/>
            <person name="Emerson J.B."/>
            <person name="Thomas B.C."/>
            <person name="Banfield J.F."/>
        </authorList>
    </citation>
    <scope>NUCLEOTIDE SEQUENCE [LARGE SCALE GENOMIC DNA]</scope>
    <source>
        <strain evidence="4">CG2_30_54_11</strain>
    </source>
</reference>
<organism evidence="4 5">
    <name type="scientific">Candidatus Wirthbacteria bacterium CG2_30_54_11</name>
    <dbReference type="NCBI Taxonomy" id="1817892"/>
    <lineage>
        <taxon>Bacteria</taxon>
        <taxon>Candidatus Wirthbacteria</taxon>
    </lineage>
</organism>
<sequence>MAKVLMKGNEALAEAAIRAGVDGFFAYPITPQNEIGEYMSSHLTRAGGVFVQAESEIGAINMVYGAASTGRRAMTSSSSPGISLKQEGISTLCTAELPCVIVNMTRGGPGIGNIAPAQSDYFQSTKGGGHGDYHTIVLAPSTLQEMVDQVYLAFDLSEKWRNPVLLLGDGVMGQMMEPVDFRDRERPERRSEFAPWALRGTEGGRKPRLVKSLYLVGDTLYDYNMKQKEKWDRIIVEECRLEAVEVEDADYVIAAFGSVGRIARSALKLARAQGIKLGLVRPISLWPFPYEGVRAATAQAKGILTVEMNLGQMVEDIRLSVEGSVPVKFFGSPGGRVPTPEEIVAELRKSFI</sequence>
<dbReference type="EMBL" id="MNZT01000096">
    <property type="protein sequence ID" value="OIP95989.1"/>
    <property type="molecule type" value="Genomic_DNA"/>
</dbReference>
<dbReference type="InterPro" id="IPR052368">
    <property type="entry name" value="2-oxoacid_oxidoreductase"/>
</dbReference>
<dbReference type="Gene3D" id="3.40.50.970">
    <property type="match status" value="1"/>
</dbReference>
<dbReference type="Gene3D" id="3.40.50.920">
    <property type="match status" value="1"/>
</dbReference>
<dbReference type="AlphaFoldDB" id="A0A1J5IFZ5"/>
<evidence type="ECO:0000259" key="2">
    <source>
        <dbReference type="Pfam" id="PF01855"/>
    </source>
</evidence>
<dbReference type="SUPFAM" id="SSF52518">
    <property type="entry name" value="Thiamin diphosphate-binding fold (THDP-binding)"/>
    <property type="match status" value="1"/>
</dbReference>
<dbReference type="SUPFAM" id="SSF52922">
    <property type="entry name" value="TK C-terminal domain-like"/>
    <property type="match status" value="1"/>
</dbReference>
<dbReference type="InterPro" id="IPR002880">
    <property type="entry name" value="Pyrv_Fd/Flavodoxin_OxRdtase_N"/>
</dbReference>
<dbReference type="InterPro" id="IPR009014">
    <property type="entry name" value="Transketo_C/PFOR_II"/>
</dbReference>
<dbReference type="Proteomes" id="UP000183245">
    <property type="component" value="Unassembled WGS sequence"/>
</dbReference>
<protein>
    <submittedName>
        <fullName evidence="4">3-methyl-2-oxobutanoate dehydrogenase subunit VorB</fullName>
    </submittedName>
</protein>
<comment type="caution">
    <text evidence="4">The sequence shown here is derived from an EMBL/GenBank/DDBJ whole genome shotgun (WGS) entry which is preliminary data.</text>
</comment>
<dbReference type="PANTHER" id="PTHR43088:SF1">
    <property type="entry name" value="SUBUNIT OF PYRUVATE:FLAVODOXIN OXIDOREDUCTASE"/>
    <property type="match status" value="1"/>
</dbReference>
<dbReference type="Pfam" id="PF01855">
    <property type="entry name" value="POR_N"/>
    <property type="match status" value="1"/>
</dbReference>
<accession>A0A1J5IFZ5</accession>
<dbReference type="NCBIfam" id="NF005507">
    <property type="entry name" value="PRK07119.1"/>
    <property type="match status" value="1"/>
</dbReference>
<evidence type="ECO:0000313" key="4">
    <source>
        <dbReference type="EMBL" id="OIP95989.1"/>
    </source>
</evidence>
<evidence type="ECO:0000256" key="1">
    <source>
        <dbReference type="ARBA" id="ARBA00023002"/>
    </source>
</evidence>
<evidence type="ECO:0000259" key="3">
    <source>
        <dbReference type="Pfam" id="PF17147"/>
    </source>
</evidence>
<feature type="domain" description="Pyruvate flavodoxin/ferredoxin oxidoreductase pyrimidine binding" evidence="2">
    <location>
        <begin position="14"/>
        <end position="192"/>
    </location>
</feature>
<gene>
    <name evidence="4" type="ORF">AUK40_05370</name>
</gene>
<keyword evidence="1" id="KW-0560">Oxidoreductase</keyword>
<proteinExistence type="predicted"/>
<dbReference type="GO" id="GO:0016491">
    <property type="term" value="F:oxidoreductase activity"/>
    <property type="evidence" value="ECO:0007669"/>
    <property type="project" value="UniProtKB-KW"/>
</dbReference>